<keyword evidence="2" id="KW-0460">Magnesium</keyword>
<sequence length="261" mass="29020">MRLVTAARSSVHPESLADELLARLRVHGAIPRHVAIIMDGNGRWARERLLPRPLGHRSGMKAVREVVEGALQAGVEYLSLFAFSQENWQRPATEVGALMSLLEEYIAREVSELREQGVRVRVLGDLSRLTPAAARAVERVVGETAANEKLTLNLFISYGSRAELVRAMRALAEDVAAGVLAPSDIDDAAIAARLYTADCPDPDLLIRTSGELRISNFLLWQIAYTELFMSPVLWPDFGRRELFEAIVAYQSRERRFGRVSA</sequence>
<keyword evidence="2" id="KW-0479">Metal-binding</keyword>
<dbReference type="CDD" id="cd00475">
    <property type="entry name" value="Cis_IPPS"/>
    <property type="match status" value="1"/>
</dbReference>
<protein>
    <recommendedName>
        <fullName evidence="2">Isoprenyl transferase</fullName>
        <ecNumber evidence="2">2.5.1.-</ecNumber>
    </recommendedName>
</protein>
<dbReference type="InterPro" id="IPR036424">
    <property type="entry name" value="UPP_synth-like_sf"/>
</dbReference>
<keyword evidence="1 2" id="KW-0808">Transferase</keyword>
<dbReference type="Proteomes" id="UP001161325">
    <property type="component" value="Unassembled WGS sequence"/>
</dbReference>
<dbReference type="EC" id="2.5.1.-" evidence="2"/>
<dbReference type="NCBIfam" id="NF011405">
    <property type="entry name" value="PRK14830.1"/>
    <property type="match status" value="1"/>
</dbReference>
<dbReference type="Gene3D" id="3.40.1180.10">
    <property type="entry name" value="Decaprenyl diphosphate synthase-like"/>
    <property type="match status" value="1"/>
</dbReference>
<dbReference type="GO" id="GO:0000287">
    <property type="term" value="F:magnesium ion binding"/>
    <property type="evidence" value="ECO:0007669"/>
    <property type="project" value="UniProtKB-UniRule"/>
</dbReference>
<dbReference type="SUPFAM" id="SSF64005">
    <property type="entry name" value="Undecaprenyl diphosphate synthase"/>
    <property type="match status" value="1"/>
</dbReference>
<comment type="caution">
    <text evidence="3">The sequence shown here is derived from an EMBL/GenBank/DDBJ whole genome shotgun (WGS) entry which is preliminary data.</text>
</comment>
<dbReference type="AlphaFoldDB" id="A0AA37V831"/>
<feature type="binding site" evidence="2">
    <location>
        <position position="56"/>
    </location>
    <ligand>
        <name>substrate</name>
    </ligand>
</feature>
<dbReference type="HAMAP" id="MF_01139">
    <property type="entry name" value="ISPT"/>
    <property type="match status" value="1"/>
</dbReference>
<dbReference type="GO" id="GO:0016094">
    <property type="term" value="P:polyprenol biosynthetic process"/>
    <property type="evidence" value="ECO:0007669"/>
    <property type="project" value="TreeGrafter"/>
</dbReference>
<gene>
    <name evidence="3" type="primary">uppS</name>
    <name evidence="3" type="ORF">rosag_38990</name>
</gene>
<dbReference type="Pfam" id="PF01255">
    <property type="entry name" value="Prenyltransf"/>
    <property type="match status" value="1"/>
</dbReference>
<feature type="binding site" evidence="2">
    <location>
        <position position="90"/>
    </location>
    <ligand>
        <name>substrate</name>
    </ligand>
</feature>
<feature type="binding site" evidence="2">
    <location>
        <position position="207"/>
    </location>
    <ligand>
        <name>substrate</name>
    </ligand>
</feature>
<feature type="binding site" evidence="2">
    <location>
        <position position="39"/>
    </location>
    <ligand>
        <name>Mg(2+)</name>
        <dbReference type="ChEBI" id="CHEBI:18420"/>
    </ligand>
</feature>
<feature type="binding site" evidence="2">
    <location>
        <position position="44"/>
    </location>
    <ligand>
        <name>substrate</name>
    </ligand>
</feature>
<dbReference type="InterPro" id="IPR018520">
    <property type="entry name" value="UPP_synth-like_CS"/>
</dbReference>
<feature type="binding site" evidence="2">
    <location>
        <begin position="84"/>
        <end position="86"/>
    </location>
    <ligand>
        <name>substrate</name>
    </ligand>
</feature>
<evidence type="ECO:0000313" key="4">
    <source>
        <dbReference type="Proteomes" id="UP001161325"/>
    </source>
</evidence>
<comment type="cofactor">
    <cofactor evidence="2">
        <name>Mg(2+)</name>
        <dbReference type="ChEBI" id="CHEBI:18420"/>
    </cofactor>
    <text evidence="2">Binds 2 magnesium ions per subunit.</text>
</comment>
<evidence type="ECO:0000313" key="3">
    <source>
        <dbReference type="EMBL" id="GLC27386.1"/>
    </source>
</evidence>
<proteinExistence type="inferred from homology"/>
<comment type="similarity">
    <text evidence="2">Belongs to the UPP synthase family.</text>
</comment>
<dbReference type="InterPro" id="IPR001441">
    <property type="entry name" value="UPP_synth-like"/>
</dbReference>
<dbReference type="FunFam" id="3.40.1180.10:FF:000001">
    <property type="entry name" value="(2E,6E)-farnesyl-diphosphate-specific ditrans,polycis-undecaprenyl-diphosphate synthase"/>
    <property type="match status" value="1"/>
</dbReference>
<feature type="binding site" evidence="2">
    <location>
        <position position="52"/>
    </location>
    <ligand>
        <name>substrate</name>
    </ligand>
</feature>
<dbReference type="GO" id="GO:0005829">
    <property type="term" value="C:cytosol"/>
    <property type="evidence" value="ECO:0007669"/>
    <property type="project" value="TreeGrafter"/>
</dbReference>
<evidence type="ECO:0000256" key="1">
    <source>
        <dbReference type="ARBA" id="ARBA00022679"/>
    </source>
</evidence>
<feature type="active site" description="Proton acceptor" evidence="2">
    <location>
        <position position="87"/>
    </location>
</feature>
<feature type="binding site" evidence="2">
    <location>
        <begin position="40"/>
        <end position="43"/>
    </location>
    <ligand>
        <name>substrate</name>
    </ligand>
</feature>
<keyword evidence="4" id="KW-1185">Reference proteome</keyword>
<dbReference type="PANTHER" id="PTHR10291">
    <property type="entry name" value="DEHYDRODOLICHYL DIPHOSPHATE SYNTHASE FAMILY MEMBER"/>
    <property type="match status" value="1"/>
</dbReference>
<feature type="binding site" evidence="2">
    <location>
        <position position="226"/>
    </location>
    <ligand>
        <name>Mg(2+)</name>
        <dbReference type="ChEBI" id="CHEBI:18420"/>
    </ligand>
</feature>
<dbReference type="PROSITE" id="PS01066">
    <property type="entry name" value="UPP_SYNTHASE"/>
    <property type="match status" value="1"/>
</dbReference>
<feature type="active site" evidence="2">
    <location>
        <position position="39"/>
    </location>
</feature>
<dbReference type="NCBIfam" id="TIGR00055">
    <property type="entry name" value="uppS"/>
    <property type="match status" value="1"/>
</dbReference>
<name>A0AA37V831_9BACT</name>
<organism evidence="3 4">
    <name type="scientific">Roseisolibacter agri</name>
    <dbReference type="NCBI Taxonomy" id="2014610"/>
    <lineage>
        <taxon>Bacteria</taxon>
        <taxon>Pseudomonadati</taxon>
        <taxon>Gemmatimonadota</taxon>
        <taxon>Gemmatimonadia</taxon>
        <taxon>Gemmatimonadales</taxon>
        <taxon>Gemmatimonadaceae</taxon>
        <taxon>Roseisolibacter</taxon>
    </lineage>
</organism>
<dbReference type="EMBL" id="BRXS01000006">
    <property type="protein sequence ID" value="GLC27386.1"/>
    <property type="molecule type" value="Genomic_DNA"/>
</dbReference>
<comment type="function">
    <text evidence="2">Catalyzes the condensation of isopentenyl diphosphate (IPP) with allylic pyrophosphates generating different type of terpenoids.</text>
</comment>
<comment type="subunit">
    <text evidence="2">Homodimer.</text>
</comment>
<feature type="binding site" evidence="2">
    <location>
        <begin position="213"/>
        <end position="215"/>
    </location>
    <ligand>
        <name>substrate</name>
    </ligand>
</feature>
<feature type="binding site" evidence="2">
    <location>
        <position position="88"/>
    </location>
    <ligand>
        <name>substrate</name>
    </ligand>
</feature>
<accession>A0AA37V831</accession>
<dbReference type="GO" id="GO:0008834">
    <property type="term" value="F:ditrans,polycis-undecaprenyl-diphosphate synthase [(2E,6E)-farnesyl-diphosphate specific] activity"/>
    <property type="evidence" value="ECO:0007669"/>
    <property type="project" value="TreeGrafter"/>
</dbReference>
<reference evidence="3" key="1">
    <citation type="submission" date="2022-08" db="EMBL/GenBank/DDBJ databases">
        <title>Draft genome sequencing of Roseisolibacter agri AW1220.</title>
        <authorList>
            <person name="Tobiishi Y."/>
            <person name="Tonouchi A."/>
        </authorList>
    </citation>
    <scope>NUCLEOTIDE SEQUENCE</scope>
    <source>
        <strain evidence="3">AW1220</strain>
    </source>
</reference>
<evidence type="ECO:0000256" key="2">
    <source>
        <dbReference type="HAMAP-Rule" id="MF_01139"/>
    </source>
</evidence>
<dbReference type="PANTHER" id="PTHR10291:SF0">
    <property type="entry name" value="DEHYDRODOLICHYL DIPHOSPHATE SYNTHASE 2"/>
    <property type="match status" value="1"/>
</dbReference>